<dbReference type="RefSeq" id="XP_022403681.1">
    <property type="nucleotide sequence ID" value="XM_022539586.1"/>
</dbReference>
<sequence length="93" mass="10446">MKQFSPGPSLHPTGACSVLSFLFSYFVSNSPSRHGVALLTFSGRRVITTLEYMDNYTVQHIIPGPTHHPTRTYCRDETLHTPDQSAETVNWAH</sequence>
<evidence type="ECO:0000313" key="2">
    <source>
        <dbReference type="Proteomes" id="UP000184300"/>
    </source>
</evidence>
<proteinExistence type="predicted"/>
<accession>A0A1L9VSW2</accession>
<organism evidence="1 2">
    <name type="scientific">Aspergillus glaucus CBS 516.65</name>
    <dbReference type="NCBI Taxonomy" id="1160497"/>
    <lineage>
        <taxon>Eukaryota</taxon>
        <taxon>Fungi</taxon>
        <taxon>Dikarya</taxon>
        <taxon>Ascomycota</taxon>
        <taxon>Pezizomycotina</taxon>
        <taxon>Eurotiomycetes</taxon>
        <taxon>Eurotiomycetidae</taxon>
        <taxon>Eurotiales</taxon>
        <taxon>Aspergillaceae</taxon>
        <taxon>Aspergillus</taxon>
        <taxon>Aspergillus subgen. Aspergillus</taxon>
    </lineage>
</organism>
<dbReference type="AlphaFoldDB" id="A0A1L9VSW2"/>
<keyword evidence="2" id="KW-1185">Reference proteome</keyword>
<protein>
    <submittedName>
        <fullName evidence="1">Uncharacterized protein</fullName>
    </submittedName>
</protein>
<reference evidence="2" key="1">
    <citation type="journal article" date="2017" name="Genome Biol.">
        <title>Comparative genomics reveals high biological diversity and specific adaptations in the industrially and medically important fungal genus Aspergillus.</title>
        <authorList>
            <person name="de Vries R.P."/>
            <person name="Riley R."/>
            <person name="Wiebenga A."/>
            <person name="Aguilar-Osorio G."/>
            <person name="Amillis S."/>
            <person name="Uchima C.A."/>
            <person name="Anderluh G."/>
            <person name="Asadollahi M."/>
            <person name="Askin M."/>
            <person name="Barry K."/>
            <person name="Battaglia E."/>
            <person name="Bayram O."/>
            <person name="Benocci T."/>
            <person name="Braus-Stromeyer S.A."/>
            <person name="Caldana C."/>
            <person name="Canovas D."/>
            <person name="Cerqueira G.C."/>
            <person name="Chen F."/>
            <person name="Chen W."/>
            <person name="Choi C."/>
            <person name="Clum A."/>
            <person name="Dos Santos R.A."/>
            <person name="Damasio A.R."/>
            <person name="Diallinas G."/>
            <person name="Emri T."/>
            <person name="Fekete E."/>
            <person name="Flipphi M."/>
            <person name="Freyberg S."/>
            <person name="Gallo A."/>
            <person name="Gournas C."/>
            <person name="Habgood R."/>
            <person name="Hainaut M."/>
            <person name="Harispe M.L."/>
            <person name="Henrissat B."/>
            <person name="Hilden K.S."/>
            <person name="Hope R."/>
            <person name="Hossain A."/>
            <person name="Karabika E."/>
            <person name="Karaffa L."/>
            <person name="Karanyi Z."/>
            <person name="Krasevec N."/>
            <person name="Kuo A."/>
            <person name="Kusch H."/>
            <person name="LaButti K."/>
            <person name="Lagendijk E.L."/>
            <person name="Lapidus A."/>
            <person name="Levasseur A."/>
            <person name="Lindquist E."/>
            <person name="Lipzen A."/>
            <person name="Logrieco A.F."/>
            <person name="MacCabe A."/>
            <person name="Maekelae M.R."/>
            <person name="Malavazi I."/>
            <person name="Melin P."/>
            <person name="Meyer V."/>
            <person name="Mielnichuk N."/>
            <person name="Miskei M."/>
            <person name="Molnar A.P."/>
            <person name="Mule G."/>
            <person name="Ngan C.Y."/>
            <person name="Orejas M."/>
            <person name="Orosz E."/>
            <person name="Ouedraogo J.P."/>
            <person name="Overkamp K.M."/>
            <person name="Park H.-S."/>
            <person name="Perrone G."/>
            <person name="Piumi F."/>
            <person name="Punt P.J."/>
            <person name="Ram A.F."/>
            <person name="Ramon A."/>
            <person name="Rauscher S."/>
            <person name="Record E."/>
            <person name="Riano-Pachon D.M."/>
            <person name="Robert V."/>
            <person name="Roehrig J."/>
            <person name="Ruller R."/>
            <person name="Salamov A."/>
            <person name="Salih N.S."/>
            <person name="Samson R.A."/>
            <person name="Sandor E."/>
            <person name="Sanguinetti M."/>
            <person name="Schuetze T."/>
            <person name="Sepcic K."/>
            <person name="Shelest E."/>
            <person name="Sherlock G."/>
            <person name="Sophianopoulou V."/>
            <person name="Squina F.M."/>
            <person name="Sun H."/>
            <person name="Susca A."/>
            <person name="Todd R.B."/>
            <person name="Tsang A."/>
            <person name="Unkles S.E."/>
            <person name="van de Wiele N."/>
            <person name="van Rossen-Uffink D."/>
            <person name="Oliveira J.V."/>
            <person name="Vesth T.C."/>
            <person name="Visser J."/>
            <person name="Yu J.-H."/>
            <person name="Zhou M."/>
            <person name="Andersen M.R."/>
            <person name="Archer D.B."/>
            <person name="Baker S.E."/>
            <person name="Benoit I."/>
            <person name="Brakhage A.A."/>
            <person name="Braus G.H."/>
            <person name="Fischer R."/>
            <person name="Frisvad J.C."/>
            <person name="Goldman G.H."/>
            <person name="Houbraken J."/>
            <person name="Oakley B."/>
            <person name="Pocsi I."/>
            <person name="Scazzocchio C."/>
            <person name="Seiboth B."/>
            <person name="vanKuyk P.A."/>
            <person name="Wortman J."/>
            <person name="Dyer P.S."/>
            <person name="Grigoriev I.V."/>
        </authorList>
    </citation>
    <scope>NUCLEOTIDE SEQUENCE [LARGE SCALE GENOMIC DNA]</scope>
    <source>
        <strain evidence="2">CBS 516.65</strain>
    </source>
</reference>
<dbReference type="GeneID" id="34455847"/>
<dbReference type="Proteomes" id="UP000184300">
    <property type="component" value="Unassembled WGS sequence"/>
</dbReference>
<evidence type="ECO:0000313" key="1">
    <source>
        <dbReference type="EMBL" id="OJJ86992.1"/>
    </source>
</evidence>
<dbReference type="VEuPathDB" id="FungiDB:ASPGLDRAFT_1114220"/>
<dbReference type="EMBL" id="KV878891">
    <property type="protein sequence ID" value="OJJ86992.1"/>
    <property type="molecule type" value="Genomic_DNA"/>
</dbReference>
<name>A0A1L9VSW2_ASPGL</name>
<gene>
    <name evidence="1" type="ORF">ASPGLDRAFT_1114220</name>
</gene>